<proteinExistence type="predicted"/>
<dbReference type="Pfam" id="PF07727">
    <property type="entry name" value="RVT_2"/>
    <property type="match status" value="1"/>
</dbReference>
<sequence length="211" mass="23540">MQIMFEMTDLGIMSYLLGMEVCQIDQGIFIGQHAFASKLLTKFHMENCKPVSTPLVIGQKLSSYGDEEKVDEREYRSLIGCLLHLTATRPDLMHSVSLLSHFMHSCNTSHLKAAKRILRYLKGTLKFGVMFKSGGQLKLSGYSDSDWRGSIDDMRSTSGYLFSLGSGAFCWSSKKQQTVAQSTAEAEYIAATGAVSQAIWLRKLLCDLNEE</sequence>
<dbReference type="Proteomes" id="UP000818029">
    <property type="component" value="Chromosome D01"/>
</dbReference>
<organism evidence="2 3">
    <name type="scientific">Gossypium hirsutum</name>
    <name type="common">Upland cotton</name>
    <name type="synonym">Gossypium mexicanum</name>
    <dbReference type="NCBI Taxonomy" id="3635"/>
    <lineage>
        <taxon>Eukaryota</taxon>
        <taxon>Viridiplantae</taxon>
        <taxon>Streptophyta</taxon>
        <taxon>Embryophyta</taxon>
        <taxon>Tracheophyta</taxon>
        <taxon>Spermatophyta</taxon>
        <taxon>Magnoliopsida</taxon>
        <taxon>eudicotyledons</taxon>
        <taxon>Gunneridae</taxon>
        <taxon>Pentapetalae</taxon>
        <taxon>rosids</taxon>
        <taxon>malvids</taxon>
        <taxon>Malvales</taxon>
        <taxon>Malvaceae</taxon>
        <taxon>Malvoideae</taxon>
        <taxon>Gossypium</taxon>
    </lineage>
</organism>
<dbReference type="KEGG" id="ghi:107928077"/>
<dbReference type="STRING" id="3635.A0A1U8LML8"/>
<evidence type="ECO:0000259" key="1">
    <source>
        <dbReference type="Pfam" id="PF07727"/>
    </source>
</evidence>
<dbReference type="PANTHER" id="PTHR11439">
    <property type="entry name" value="GAG-POL-RELATED RETROTRANSPOSON"/>
    <property type="match status" value="1"/>
</dbReference>
<dbReference type="AlphaFoldDB" id="A0A1U8LML8"/>
<dbReference type="RefSeq" id="XP_016714718.1">
    <property type="nucleotide sequence ID" value="XM_016859229.1"/>
</dbReference>
<keyword evidence="2" id="KW-1185">Reference proteome</keyword>
<dbReference type="PANTHER" id="PTHR11439:SF503">
    <property type="entry name" value="CYSTEINE-RICH RLK (RECEPTOR-LIKE PROTEIN KINASE) 8"/>
    <property type="match status" value="1"/>
</dbReference>
<dbReference type="CDD" id="cd09272">
    <property type="entry name" value="RNase_HI_RT_Ty1"/>
    <property type="match status" value="1"/>
</dbReference>
<dbReference type="InterPro" id="IPR013103">
    <property type="entry name" value="RVT_2"/>
</dbReference>
<gene>
    <name evidence="3" type="primary">LOC107928077</name>
</gene>
<reference evidence="2" key="1">
    <citation type="journal article" date="2020" name="Nat. Genet.">
        <title>Genomic diversifications of five Gossypium allopolyploid species and their impact on cotton improvement.</title>
        <authorList>
            <person name="Chen Z.J."/>
            <person name="Sreedasyam A."/>
            <person name="Ando A."/>
            <person name="Song Q."/>
            <person name="De Santiago L.M."/>
            <person name="Hulse-Kemp A.M."/>
            <person name="Ding M."/>
            <person name="Ye W."/>
            <person name="Kirkbride R.C."/>
            <person name="Jenkins J."/>
            <person name="Plott C."/>
            <person name="Lovell J."/>
            <person name="Lin Y.M."/>
            <person name="Vaughn R."/>
            <person name="Liu B."/>
            <person name="Simpson S."/>
            <person name="Scheffler B.E."/>
            <person name="Wen L."/>
            <person name="Saski C.A."/>
            <person name="Grover C.E."/>
            <person name="Hu G."/>
            <person name="Conover J.L."/>
            <person name="Carlson J.W."/>
            <person name="Shu S."/>
            <person name="Boston L.B."/>
            <person name="Williams M."/>
            <person name="Peterson D.G."/>
            <person name="McGee K."/>
            <person name="Jones D.C."/>
            <person name="Wendel J.F."/>
            <person name="Stelly D.M."/>
            <person name="Grimwood J."/>
            <person name="Schmutz J."/>
        </authorList>
    </citation>
    <scope>NUCLEOTIDE SEQUENCE [LARGE SCALE GENOMIC DNA]</scope>
    <source>
        <strain evidence="2">cv. TM-1</strain>
    </source>
</reference>
<protein>
    <submittedName>
        <fullName evidence="3">Secreted RxLR effector protein 161-like</fullName>
    </submittedName>
</protein>
<reference evidence="3" key="2">
    <citation type="submission" date="2025-08" db="UniProtKB">
        <authorList>
            <consortium name="RefSeq"/>
        </authorList>
    </citation>
    <scope>IDENTIFICATION</scope>
</reference>
<name>A0A1U8LML8_GOSHI</name>
<feature type="domain" description="Reverse transcriptase Ty1/copia-type" evidence="1">
    <location>
        <begin position="2"/>
        <end position="56"/>
    </location>
</feature>
<evidence type="ECO:0000313" key="2">
    <source>
        <dbReference type="Proteomes" id="UP000818029"/>
    </source>
</evidence>
<dbReference type="PaxDb" id="3635-A0A1U8LML8"/>
<dbReference type="GeneID" id="107928077"/>
<accession>A0A1U8LML8</accession>
<evidence type="ECO:0000313" key="3">
    <source>
        <dbReference type="RefSeq" id="XP_016714718.1"/>
    </source>
</evidence>